<dbReference type="AlphaFoldDB" id="A0A806JY28"/>
<dbReference type="Gene3D" id="1.25.40.20">
    <property type="entry name" value="Ankyrin repeat-containing domain"/>
    <property type="match status" value="1"/>
</dbReference>
<dbReference type="InterPro" id="IPR050498">
    <property type="entry name" value="Ycf3"/>
</dbReference>
<dbReference type="PROSITE" id="PS50005">
    <property type="entry name" value="TPR"/>
    <property type="match status" value="2"/>
</dbReference>
<dbReference type="PANTHER" id="PTHR44858">
    <property type="entry name" value="TETRATRICOPEPTIDE REPEAT PROTEIN 6"/>
    <property type="match status" value="1"/>
</dbReference>
<dbReference type="Gene3D" id="3.80.10.10">
    <property type="entry name" value="Ribonuclease Inhibitor"/>
    <property type="match status" value="2"/>
</dbReference>
<feature type="coiled-coil region" evidence="5">
    <location>
        <begin position="311"/>
        <end position="346"/>
    </location>
</feature>
<dbReference type="InterPro" id="IPR036770">
    <property type="entry name" value="Ankyrin_rpt-contain_sf"/>
</dbReference>
<organism evidence="7">
    <name type="scientific">uncultured bacterium contig00032</name>
    <dbReference type="NCBI Taxonomy" id="1181521"/>
    <lineage>
        <taxon>Bacteria</taxon>
        <taxon>environmental samples</taxon>
    </lineage>
</organism>
<evidence type="ECO:0000256" key="5">
    <source>
        <dbReference type="SAM" id="Coils"/>
    </source>
</evidence>
<evidence type="ECO:0000256" key="3">
    <source>
        <dbReference type="PROSITE-ProRule" id="PRU00023"/>
    </source>
</evidence>
<evidence type="ECO:0000313" key="7">
    <source>
        <dbReference type="EMBL" id="AGS51705.1"/>
    </source>
</evidence>
<dbReference type="Pfam" id="PF13181">
    <property type="entry name" value="TPR_8"/>
    <property type="match status" value="1"/>
</dbReference>
<evidence type="ECO:0000256" key="2">
    <source>
        <dbReference type="ARBA" id="ARBA00022803"/>
    </source>
</evidence>
<name>A0A806JY28_9BACT</name>
<dbReference type="GO" id="GO:0009279">
    <property type="term" value="C:cell outer membrane"/>
    <property type="evidence" value="ECO:0007669"/>
    <property type="project" value="TreeGrafter"/>
</dbReference>
<feature type="region of interest" description="Disordered" evidence="6">
    <location>
        <begin position="593"/>
        <end position="615"/>
    </location>
</feature>
<dbReference type="PROSITE" id="PS50088">
    <property type="entry name" value="ANK_REPEAT"/>
    <property type="match status" value="3"/>
</dbReference>
<keyword evidence="2 4" id="KW-0802">TPR repeat</keyword>
<dbReference type="GO" id="GO:0046813">
    <property type="term" value="P:receptor-mediated virion attachment to host cell"/>
    <property type="evidence" value="ECO:0007669"/>
    <property type="project" value="TreeGrafter"/>
</dbReference>
<dbReference type="SMART" id="SM00028">
    <property type="entry name" value="TPR"/>
    <property type="match status" value="4"/>
</dbReference>
<feature type="repeat" description="ANK" evidence="3">
    <location>
        <begin position="1"/>
        <end position="29"/>
    </location>
</feature>
<evidence type="ECO:0000256" key="4">
    <source>
        <dbReference type="PROSITE-ProRule" id="PRU00339"/>
    </source>
</evidence>
<dbReference type="EMBL" id="JQ844168">
    <property type="protein sequence ID" value="AGS51705.1"/>
    <property type="molecule type" value="Genomic_DNA"/>
</dbReference>
<keyword evidence="1" id="KW-0677">Repeat</keyword>
<accession>A0A806JY28</accession>
<sequence length="615" mass="67966">MLHTAAYEGYNNIAKVLVSMGANVNSRDNDGLTAIDFAIGNVNFDIVELLLPYVSDINAKEKHNLTLLHKAAFSKKMAGGRNSDKNIEVAKLLISKGADINAQNSHKATPLDMAKQAGDTAMIQYLSDVIAEKQKAEIDEILEKYADALRDNPNDAKAYKSRGFEFYGKGYFDQAIEDSERAIEICTQSIQLNPDDIELYMDRGLAYTQKAEVIRLKNNNRTPMQEDDKAIEDFSHVIKLSPDDALAYRFRGMAYSVKMEYEKAIADHSEAIKLKPDYLDYWFRASACRELGQNEQAKRDLEKVLDLNPDNNEIISLAKNMLNEINKEEQERQEQERRQKERARQVKLKKIKIIVTSSLIAAAIITVAGLIAYHSQENSVVISHGVTAIKDGGFSRKRLVDVDIPDGVITIGNRAFRKNKLSSIDIPDSVTSIGESAFAENRLTSITIGSNVAFTDGAFDNGFENAYAVNGMGAGTYTRPNTKKNSVWTVWYDNFRYRNNEGNITITGYNGGGGELEIPDEINENPVTAIGENVFRNKQITSVAIGNSVSSIGANAFAGNQITSIRIPANVTLGSSGDDGILGRGTGFNGAYGNNGRRAGMYTRPNTNSTQWTRR</sequence>
<evidence type="ECO:0000256" key="6">
    <source>
        <dbReference type="SAM" id="MobiDB-lite"/>
    </source>
</evidence>
<feature type="repeat" description="ANK" evidence="3">
    <location>
        <begin position="30"/>
        <end position="62"/>
    </location>
</feature>
<feature type="compositionally biased region" description="Polar residues" evidence="6">
    <location>
        <begin position="604"/>
        <end position="615"/>
    </location>
</feature>
<evidence type="ECO:0000256" key="1">
    <source>
        <dbReference type="ARBA" id="ARBA00022737"/>
    </source>
</evidence>
<dbReference type="InterPro" id="IPR019734">
    <property type="entry name" value="TPR_rpt"/>
</dbReference>
<dbReference type="InterPro" id="IPR032675">
    <property type="entry name" value="LRR_dom_sf"/>
</dbReference>
<protein>
    <submittedName>
        <fullName evidence="7">Cell surface protein</fullName>
    </submittedName>
</protein>
<dbReference type="InterPro" id="IPR026906">
    <property type="entry name" value="LRR_5"/>
</dbReference>
<proteinExistence type="predicted"/>
<dbReference type="Pfam" id="PF13306">
    <property type="entry name" value="LRR_5"/>
    <property type="match status" value="2"/>
</dbReference>
<dbReference type="SUPFAM" id="SSF48439">
    <property type="entry name" value="Protein prenylyltransferase"/>
    <property type="match status" value="1"/>
</dbReference>
<feature type="repeat" description="TPR" evidence="4">
    <location>
        <begin position="156"/>
        <end position="189"/>
    </location>
</feature>
<reference evidence="7" key="1">
    <citation type="submission" date="2012-03" db="EMBL/GenBank/DDBJ databases">
        <title>Functional metagenomics reveals considerable lignocellulase gene clusters in the gut microbiome of a wood-feeding higher termite.</title>
        <authorList>
            <person name="Liu N."/>
        </authorList>
    </citation>
    <scope>NUCLEOTIDE SEQUENCE</scope>
</reference>
<feature type="repeat" description="ANK" evidence="3">
    <location>
        <begin position="63"/>
        <end position="105"/>
    </location>
</feature>
<dbReference type="InterPro" id="IPR002110">
    <property type="entry name" value="Ankyrin_rpt"/>
</dbReference>
<dbReference type="SUPFAM" id="SSF48403">
    <property type="entry name" value="Ankyrin repeat"/>
    <property type="match status" value="1"/>
</dbReference>
<dbReference type="InterPro" id="IPR011990">
    <property type="entry name" value="TPR-like_helical_dom_sf"/>
</dbReference>
<dbReference type="Gene3D" id="1.25.40.10">
    <property type="entry name" value="Tetratricopeptide repeat domain"/>
    <property type="match status" value="3"/>
</dbReference>
<dbReference type="SMART" id="SM00248">
    <property type="entry name" value="ANK"/>
    <property type="match status" value="4"/>
</dbReference>
<dbReference type="Pfam" id="PF12796">
    <property type="entry name" value="Ank_2"/>
    <property type="match status" value="1"/>
</dbReference>
<dbReference type="PROSITE" id="PS50297">
    <property type="entry name" value="ANK_REP_REGION"/>
    <property type="match status" value="1"/>
</dbReference>
<keyword evidence="5" id="KW-0175">Coiled coil</keyword>
<dbReference type="PANTHER" id="PTHR44858:SF1">
    <property type="entry name" value="UDP-N-ACETYLGLUCOSAMINE--PEPTIDE N-ACETYLGLUCOSAMINYLTRANSFERASE SPINDLY-RELATED"/>
    <property type="match status" value="1"/>
</dbReference>
<feature type="repeat" description="TPR" evidence="4">
    <location>
        <begin position="245"/>
        <end position="278"/>
    </location>
</feature>
<keyword evidence="3" id="KW-0040">ANK repeat</keyword>